<accession>A0A6J4VBM9</accession>
<gene>
    <name evidence="1" type="ORF">AVDCRST_MAG81-2060</name>
</gene>
<name>A0A6J4VBM9_9CYAN</name>
<sequence length="42" mass="4749">MAERGIDKITKAIKFISPLRHPVLQHKPPMLVVLCPTKGVWV</sequence>
<proteinExistence type="predicted"/>
<reference evidence="1" key="1">
    <citation type="submission" date="2020-02" db="EMBL/GenBank/DDBJ databases">
        <authorList>
            <person name="Meier V. D."/>
        </authorList>
    </citation>
    <scope>NUCLEOTIDE SEQUENCE</scope>
    <source>
        <strain evidence="1">AVDCRST_MAG81</strain>
    </source>
</reference>
<protein>
    <submittedName>
        <fullName evidence="1">Uncharacterized protein</fullName>
    </submittedName>
</protein>
<dbReference type="AlphaFoldDB" id="A0A6J4VBM9"/>
<organism evidence="1">
    <name type="scientific">uncultured Synechococcales cyanobacterium</name>
    <dbReference type="NCBI Taxonomy" id="1936017"/>
    <lineage>
        <taxon>Bacteria</taxon>
        <taxon>Bacillati</taxon>
        <taxon>Cyanobacteriota</taxon>
        <taxon>Cyanophyceae</taxon>
        <taxon>Synechococcales</taxon>
        <taxon>environmental samples</taxon>
    </lineage>
</organism>
<dbReference type="EMBL" id="CADCWO010000111">
    <property type="protein sequence ID" value="CAA9574374.1"/>
    <property type="molecule type" value="Genomic_DNA"/>
</dbReference>
<evidence type="ECO:0000313" key="1">
    <source>
        <dbReference type="EMBL" id="CAA9574374.1"/>
    </source>
</evidence>